<reference evidence="2" key="1">
    <citation type="submission" date="2022-07" db="EMBL/GenBank/DDBJ databases">
        <authorList>
            <person name="Trinca V."/>
            <person name="Uliana J.V.C."/>
            <person name="Torres T.T."/>
            <person name="Ward R.J."/>
            <person name="Monesi N."/>
        </authorList>
    </citation>
    <scope>NUCLEOTIDE SEQUENCE</scope>
    <source>
        <strain evidence="2">HSMRA1968</strain>
        <tissue evidence="2">Whole embryos</tissue>
    </source>
</reference>
<accession>A0A9Q0MTG6</accession>
<dbReference type="Proteomes" id="UP001151699">
    <property type="component" value="Chromosome C"/>
</dbReference>
<sequence length="37" mass="4261">MTLNNMSSQSKKKITTSKPSKISKVARYLKTKMCLRE</sequence>
<evidence type="ECO:0000313" key="2">
    <source>
        <dbReference type="EMBL" id="KAJ6636795.1"/>
    </source>
</evidence>
<name>A0A9Q0MTG6_9DIPT</name>
<keyword evidence="3" id="KW-1185">Reference proteome</keyword>
<feature type="region of interest" description="Disordered" evidence="1">
    <location>
        <begin position="1"/>
        <end position="21"/>
    </location>
</feature>
<evidence type="ECO:0000256" key="1">
    <source>
        <dbReference type="SAM" id="MobiDB-lite"/>
    </source>
</evidence>
<comment type="caution">
    <text evidence="2">The sequence shown here is derived from an EMBL/GenBank/DDBJ whole genome shotgun (WGS) entry which is preliminary data.</text>
</comment>
<protein>
    <submittedName>
        <fullName evidence="2">Uncharacterized protein</fullName>
    </submittedName>
</protein>
<gene>
    <name evidence="2" type="ORF">Bhyg_15390</name>
</gene>
<dbReference type="EMBL" id="WJQU01000004">
    <property type="protein sequence ID" value="KAJ6636795.1"/>
    <property type="molecule type" value="Genomic_DNA"/>
</dbReference>
<proteinExistence type="predicted"/>
<dbReference type="AlphaFoldDB" id="A0A9Q0MTG6"/>
<evidence type="ECO:0000313" key="3">
    <source>
        <dbReference type="Proteomes" id="UP001151699"/>
    </source>
</evidence>
<organism evidence="2 3">
    <name type="scientific">Pseudolycoriella hygida</name>
    <dbReference type="NCBI Taxonomy" id="35572"/>
    <lineage>
        <taxon>Eukaryota</taxon>
        <taxon>Metazoa</taxon>
        <taxon>Ecdysozoa</taxon>
        <taxon>Arthropoda</taxon>
        <taxon>Hexapoda</taxon>
        <taxon>Insecta</taxon>
        <taxon>Pterygota</taxon>
        <taxon>Neoptera</taxon>
        <taxon>Endopterygota</taxon>
        <taxon>Diptera</taxon>
        <taxon>Nematocera</taxon>
        <taxon>Sciaroidea</taxon>
        <taxon>Sciaridae</taxon>
        <taxon>Pseudolycoriella</taxon>
    </lineage>
</organism>